<dbReference type="STRING" id="1302690.BUE76_01330"/>
<sequence>MLKVLWSSFSFRCSVSPCCRQPATGIPRFVSFVYFLLAGLVVQAQDSYVVVGDKVHMRRAPTATGVLMGQLEKGRIVGVLETASIGWYKVRIEGAEGYVAAKWLLPIEEVEATKHLQKVYAATGDNPDCDNITPAYDATLDNVLRIKVGVNADVVVKLMTLEGNECIRIAYVKAGDTYRMENIPENKYYVKVAYGKDLRKSNVEGQCKVQFLLYAMYEKGSDALDFRKWKQPNTWVGGTEYENWQLPSYELSLNVVYSQKPFANQFSAKKISEREFNQ</sequence>
<dbReference type="Gene3D" id="2.30.30.40">
    <property type="entry name" value="SH3 Domains"/>
    <property type="match status" value="1"/>
</dbReference>
<dbReference type="EMBL" id="FQUO01000001">
    <property type="protein sequence ID" value="SHE40530.1"/>
    <property type="molecule type" value="Genomic_DNA"/>
</dbReference>
<evidence type="ECO:0000259" key="1">
    <source>
        <dbReference type="PROSITE" id="PS51781"/>
    </source>
</evidence>
<organism evidence="2 3">
    <name type="scientific">Cnuella takakiae</name>
    <dbReference type="NCBI Taxonomy" id="1302690"/>
    <lineage>
        <taxon>Bacteria</taxon>
        <taxon>Pseudomonadati</taxon>
        <taxon>Bacteroidota</taxon>
        <taxon>Chitinophagia</taxon>
        <taxon>Chitinophagales</taxon>
        <taxon>Chitinophagaceae</taxon>
        <taxon>Cnuella</taxon>
    </lineage>
</organism>
<gene>
    <name evidence="2" type="ORF">SAMN05444008_101352</name>
</gene>
<reference evidence="2 3" key="1">
    <citation type="submission" date="2016-11" db="EMBL/GenBank/DDBJ databases">
        <authorList>
            <person name="Jaros S."/>
            <person name="Januszkiewicz K."/>
            <person name="Wedrychowicz H."/>
        </authorList>
    </citation>
    <scope>NUCLEOTIDE SEQUENCE [LARGE SCALE GENOMIC DNA]</scope>
    <source>
        <strain evidence="2 3">DSM 26897</strain>
    </source>
</reference>
<accession>A0A1M4T7Z1</accession>
<proteinExistence type="predicted"/>
<dbReference type="OrthoDB" id="9779622at2"/>
<dbReference type="RefSeq" id="WP_073039353.1">
    <property type="nucleotide sequence ID" value="NZ_FQUO01000001.1"/>
</dbReference>
<keyword evidence="3" id="KW-1185">Reference proteome</keyword>
<dbReference type="InterPro" id="IPR036028">
    <property type="entry name" value="SH3-like_dom_sf"/>
</dbReference>
<feature type="domain" description="SH3b" evidence="1">
    <location>
        <begin position="45"/>
        <end position="108"/>
    </location>
</feature>
<dbReference type="PROSITE" id="PS51781">
    <property type="entry name" value="SH3B"/>
    <property type="match status" value="1"/>
</dbReference>
<dbReference type="Proteomes" id="UP000184368">
    <property type="component" value="Unassembled WGS sequence"/>
</dbReference>
<dbReference type="Pfam" id="PF08239">
    <property type="entry name" value="SH3_3"/>
    <property type="match status" value="1"/>
</dbReference>
<name>A0A1M4T7Z1_9BACT</name>
<protein>
    <submittedName>
        <fullName evidence="2">SH3 domain-containing protein</fullName>
    </submittedName>
</protein>
<dbReference type="SUPFAM" id="SSF50044">
    <property type="entry name" value="SH3-domain"/>
    <property type="match status" value="1"/>
</dbReference>
<dbReference type="InterPro" id="IPR003646">
    <property type="entry name" value="SH3-like_bac-type"/>
</dbReference>
<dbReference type="SMART" id="SM00287">
    <property type="entry name" value="SH3b"/>
    <property type="match status" value="1"/>
</dbReference>
<dbReference type="AlphaFoldDB" id="A0A1M4T7Z1"/>
<evidence type="ECO:0000313" key="2">
    <source>
        <dbReference type="EMBL" id="SHE40530.1"/>
    </source>
</evidence>
<evidence type="ECO:0000313" key="3">
    <source>
        <dbReference type="Proteomes" id="UP000184368"/>
    </source>
</evidence>